<dbReference type="SUPFAM" id="SSF46785">
    <property type="entry name" value="Winged helix' DNA-binding domain"/>
    <property type="match status" value="1"/>
</dbReference>
<protein>
    <submittedName>
        <fullName evidence="2">Winged helix-turn-helix transcriptional regulator</fullName>
    </submittedName>
</protein>
<feature type="domain" description="HTH marR-type" evidence="1">
    <location>
        <begin position="1"/>
        <end position="139"/>
    </location>
</feature>
<evidence type="ECO:0000259" key="1">
    <source>
        <dbReference type="PROSITE" id="PS50995"/>
    </source>
</evidence>
<organism evidence="2 3">
    <name type="scientific">Microlunatus elymi</name>
    <dbReference type="NCBI Taxonomy" id="2596828"/>
    <lineage>
        <taxon>Bacteria</taxon>
        <taxon>Bacillati</taxon>
        <taxon>Actinomycetota</taxon>
        <taxon>Actinomycetes</taxon>
        <taxon>Propionibacteriales</taxon>
        <taxon>Propionibacteriaceae</taxon>
        <taxon>Microlunatus</taxon>
    </lineage>
</organism>
<dbReference type="InterPro" id="IPR039422">
    <property type="entry name" value="MarR/SlyA-like"/>
</dbReference>
<dbReference type="PROSITE" id="PS50995">
    <property type="entry name" value="HTH_MARR_2"/>
    <property type="match status" value="1"/>
</dbReference>
<dbReference type="Pfam" id="PF12802">
    <property type="entry name" value="MarR_2"/>
    <property type="match status" value="1"/>
</dbReference>
<dbReference type="PRINTS" id="PR00598">
    <property type="entry name" value="HTHMARR"/>
</dbReference>
<dbReference type="GO" id="GO:0006950">
    <property type="term" value="P:response to stress"/>
    <property type="evidence" value="ECO:0007669"/>
    <property type="project" value="TreeGrafter"/>
</dbReference>
<dbReference type="Proteomes" id="UP000319263">
    <property type="component" value="Chromosome"/>
</dbReference>
<gene>
    <name evidence="2" type="ORF">FOE78_19695</name>
</gene>
<dbReference type="InterPro" id="IPR036388">
    <property type="entry name" value="WH-like_DNA-bd_sf"/>
</dbReference>
<sequence length="151" mass="16452">MPLRRVAGQPTWLLSQANHRAQTILQAAFAGAGARTYHYRLMAALEQYGDLSQAELSRRTGIDRKDVVHALNELESGGLVVRDPDLADRRRNVIRLTAAGNAELIRLDRVLADVQDEVVAPLSAAERSRLAELLGKLAGVEGHTPPGVTRT</sequence>
<dbReference type="OrthoDB" id="4826718at2"/>
<dbReference type="Gene3D" id="1.10.10.10">
    <property type="entry name" value="Winged helix-like DNA-binding domain superfamily/Winged helix DNA-binding domain"/>
    <property type="match status" value="1"/>
</dbReference>
<accession>A0A516Q328</accession>
<dbReference type="AlphaFoldDB" id="A0A516Q328"/>
<evidence type="ECO:0000313" key="2">
    <source>
        <dbReference type="EMBL" id="QDP97834.1"/>
    </source>
</evidence>
<dbReference type="SMART" id="SM00347">
    <property type="entry name" value="HTH_MARR"/>
    <property type="match status" value="1"/>
</dbReference>
<dbReference type="GO" id="GO:0003700">
    <property type="term" value="F:DNA-binding transcription factor activity"/>
    <property type="evidence" value="ECO:0007669"/>
    <property type="project" value="InterPro"/>
</dbReference>
<proteinExistence type="predicted"/>
<evidence type="ECO:0000313" key="3">
    <source>
        <dbReference type="Proteomes" id="UP000319263"/>
    </source>
</evidence>
<reference evidence="2 3" key="1">
    <citation type="submission" date="2019-07" db="EMBL/GenBank/DDBJ databases">
        <title>Microlunatus dokdonensis sp. nov. isolated from the rhizospheric soil of the wild plant Elymus tsukushiensis.</title>
        <authorList>
            <person name="Ghim S.-Y."/>
            <person name="Hwang Y.-J."/>
            <person name="Son J.-S."/>
            <person name="Shin J.-H."/>
        </authorList>
    </citation>
    <scope>NUCLEOTIDE SEQUENCE [LARGE SCALE GENOMIC DNA]</scope>
    <source>
        <strain evidence="2 3">KUDC0627</strain>
    </source>
</reference>
<name>A0A516Q328_9ACTN</name>
<dbReference type="PANTHER" id="PTHR33164:SF95">
    <property type="entry name" value="TRANSCRIPTIONAL REGULATOR"/>
    <property type="match status" value="1"/>
</dbReference>
<dbReference type="InterPro" id="IPR000835">
    <property type="entry name" value="HTH_MarR-typ"/>
</dbReference>
<dbReference type="EMBL" id="CP041692">
    <property type="protein sequence ID" value="QDP97834.1"/>
    <property type="molecule type" value="Genomic_DNA"/>
</dbReference>
<dbReference type="PANTHER" id="PTHR33164">
    <property type="entry name" value="TRANSCRIPTIONAL REGULATOR, MARR FAMILY"/>
    <property type="match status" value="1"/>
</dbReference>
<dbReference type="InterPro" id="IPR036390">
    <property type="entry name" value="WH_DNA-bd_sf"/>
</dbReference>
<dbReference type="RefSeq" id="WP_143987788.1">
    <property type="nucleotide sequence ID" value="NZ_CP041692.1"/>
</dbReference>
<dbReference type="KEGG" id="mik:FOE78_19695"/>
<keyword evidence="3" id="KW-1185">Reference proteome</keyword>